<dbReference type="Proteomes" id="UP001208689">
    <property type="component" value="Chromosome"/>
</dbReference>
<evidence type="ECO:0000256" key="1">
    <source>
        <dbReference type="SAM" id="Phobius"/>
    </source>
</evidence>
<protein>
    <submittedName>
        <fullName evidence="2">Uncharacterized protein</fullName>
    </submittedName>
</protein>
<feature type="transmembrane region" description="Helical" evidence="1">
    <location>
        <begin position="42"/>
        <end position="67"/>
    </location>
</feature>
<reference evidence="2" key="1">
    <citation type="submission" date="2022-09" db="EMBL/GenBank/DDBJ databases">
        <title>Actin cytoskeleton and complex cell architecture in an #Asgard archaeon.</title>
        <authorList>
            <person name="Ponce Toledo R.I."/>
            <person name="Schleper C."/>
            <person name="Rodrigues Oliveira T."/>
            <person name="Wollweber F."/>
            <person name="Xu J."/>
            <person name="Rittmann S."/>
            <person name="Klingl A."/>
            <person name="Pilhofer M."/>
        </authorList>
    </citation>
    <scope>NUCLEOTIDE SEQUENCE</scope>
    <source>
        <strain evidence="2">B-35</strain>
    </source>
</reference>
<sequence>MDPIPLLSLVCSSIGAVLFAIAVVFEFKIIKKLKQIKKPISWAFLTFFTLFFILGYIVNIISIIWELEILQQVFGALVFIFGAIFLLIVIIVSFHTYGMIFEAAEST</sequence>
<evidence type="ECO:0000313" key="2">
    <source>
        <dbReference type="EMBL" id="UYP45640.1"/>
    </source>
</evidence>
<keyword evidence="1" id="KW-0812">Transmembrane</keyword>
<evidence type="ECO:0000313" key="3">
    <source>
        <dbReference type="Proteomes" id="UP001208689"/>
    </source>
</evidence>
<keyword evidence="1" id="KW-1133">Transmembrane helix</keyword>
<gene>
    <name evidence="2" type="ORF">NEF87_001925</name>
</gene>
<feature type="transmembrane region" description="Helical" evidence="1">
    <location>
        <begin position="6"/>
        <end position="30"/>
    </location>
</feature>
<dbReference type="EMBL" id="CP104013">
    <property type="protein sequence ID" value="UYP45640.1"/>
    <property type="molecule type" value="Genomic_DNA"/>
</dbReference>
<accession>A0ABY6HQ51</accession>
<proteinExistence type="predicted"/>
<name>A0ABY6HQ51_9ARCH</name>
<organism evidence="2 3">
    <name type="scientific">Candidatus Lokiarchaeum ossiferum</name>
    <dbReference type="NCBI Taxonomy" id="2951803"/>
    <lineage>
        <taxon>Archaea</taxon>
        <taxon>Promethearchaeati</taxon>
        <taxon>Promethearchaeota</taxon>
        <taxon>Promethearchaeia</taxon>
        <taxon>Promethearchaeales</taxon>
        <taxon>Promethearchaeaceae</taxon>
        <taxon>Candidatus Lokiarchaeum</taxon>
    </lineage>
</organism>
<keyword evidence="3" id="KW-1185">Reference proteome</keyword>
<feature type="transmembrane region" description="Helical" evidence="1">
    <location>
        <begin position="73"/>
        <end position="94"/>
    </location>
</feature>
<keyword evidence="1" id="KW-0472">Membrane</keyword>